<dbReference type="Gene3D" id="3.10.250.10">
    <property type="entry name" value="SRCR-like domain"/>
    <property type="match status" value="1"/>
</dbReference>
<evidence type="ECO:0000256" key="2">
    <source>
        <dbReference type="ARBA" id="ARBA00023157"/>
    </source>
</evidence>
<evidence type="ECO:0000256" key="1">
    <source>
        <dbReference type="ARBA" id="ARBA00022729"/>
    </source>
</evidence>
<reference evidence="6 7" key="1">
    <citation type="journal article" date="2017" name="Nat. Ecol. Evol.">
        <title>Scallop genome provides insights into evolution of bilaterian karyotype and development.</title>
        <authorList>
            <person name="Wang S."/>
            <person name="Zhang J."/>
            <person name="Jiao W."/>
            <person name="Li J."/>
            <person name="Xun X."/>
            <person name="Sun Y."/>
            <person name="Guo X."/>
            <person name="Huan P."/>
            <person name="Dong B."/>
            <person name="Zhang L."/>
            <person name="Hu X."/>
            <person name="Sun X."/>
            <person name="Wang J."/>
            <person name="Zhao C."/>
            <person name="Wang Y."/>
            <person name="Wang D."/>
            <person name="Huang X."/>
            <person name="Wang R."/>
            <person name="Lv J."/>
            <person name="Li Y."/>
            <person name="Zhang Z."/>
            <person name="Liu B."/>
            <person name="Lu W."/>
            <person name="Hui Y."/>
            <person name="Liang J."/>
            <person name="Zhou Z."/>
            <person name="Hou R."/>
            <person name="Li X."/>
            <person name="Liu Y."/>
            <person name="Li H."/>
            <person name="Ning X."/>
            <person name="Lin Y."/>
            <person name="Zhao L."/>
            <person name="Xing Q."/>
            <person name="Dou J."/>
            <person name="Li Y."/>
            <person name="Mao J."/>
            <person name="Guo H."/>
            <person name="Dou H."/>
            <person name="Li T."/>
            <person name="Mu C."/>
            <person name="Jiang W."/>
            <person name="Fu Q."/>
            <person name="Fu X."/>
            <person name="Miao Y."/>
            <person name="Liu J."/>
            <person name="Yu Q."/>
            <person name="Li R."/>
            <person name="Liao H."/>
            <person name="Li X."/>
            <person name="Kong Y."/>
            <person name="Jiang Z."/>
            <person name="Chourrout D."/>
            <person name="Li R."/>
            <person name="Bao Z."/>
        </authorList>
    </citation>
    <scope>NUCLEOTIDE SEQUENCE [LARGE SCALE GENOMIC DNA]</scope>
    <source>
        <strain evidence="6 7">PY_sf001</strain>
    </source>
</reference>
<dbReference type="PROSITE" id="PS50287">
    <property type="entry name" value="SRCR_2"/>
    <property type="match status" value="1"/>
</dbReference>
<keyword evidence="1" id="KW-0732">Signal</keyword>
<keyword evidence="4" id="KW-0812">Transmembrane</keyword>
<dbReference type="PANTHER" id="PTHR48071">
    <property type="entry name" value="SRCR DOMAIN-CONTAINING PROTEIN"/>
    <property type="match status" value="1"/>
</dbReference>
<evidence type="ECO:0000256" key="4">
    <source>
        <dbReference type="SAM" id="Phobius"/>
    </source>
</evidence>
<dbReference type="Pfam" id="PF00530">
    <property type="entry name" value="SRCR"/>
    <property type="match status" value="1"/>
</dbReference>
<evidence type="ECO:0000259" key="5">
    <source>
        <dbReference type="PROSITE" id="PS50287"/>
    </source>
</evidence>
<keyword evidence="7" id="KW-1185">Reference proteome</keyword>
<sequence length="169" mass="18515">MPFLYRIVFSEFSMPINAVVLLHCHIVFVYSSQGFLFGHLAGGAITNVTLVNGGSPDVGRVELLKDGQWGTICDDDFDKDDALVICRMMNKTVDESSVSTIDRAFFGQGQGSIFLPGLGCSGTETSIEDCSYLSYIHCTHSEDVSVVCSLGRIPIRFLDQDNIFPQSMV</sequence>
<keyword evidence="4" id="KW-0472">Membrane</keyword>
<dbReference type="GO" id="GO:0016020">
    <property type="term" value="C:membrane"/>
    <property type="evidence" value="ECO:0007669"/>
    <property type="project" value="InterPro"/>
</dbReference>
<feature type="disulfide bond" evidence="3">
    <location>
        <begin position="120"/>
        <end position="130"/>
    </location>
</feature>
<dbReference type="InterPro" id="IPR036772">
    <property type="entry name" value="SRCR-like_dom_sf"/>
</dbReference>
<dbReference type="Proteomes" id="UP000242188">
    <property type="component" value="Unassembled WGS sequence"/>
</dbReference>
<keyword evidence="4" id="KW-1133">Transmembrane helix</keyword>
<dbReference type="EMBL" id="NEDP02001687">
    <property type="protein sequence ID" value="OWF52689.1"/>
    <property type="molecule type" value="Genomic_DNA"/>
</dbReference>
<comment type="caution">
    <text evidence="6">The sequence shown here is derived from an EMBL/GenBank/DDBJ whole genome shotgun (WGS) entry which is preliminary data.</text>
</comment>
<dbReference type="SMART" id="SM00202">
    <property type="entry name" value="SR"/>
    <property type="match status" value="1"/>
</dbReference>
<dbReference type="PANTHER" id="PTHR48071:SF28">
    <property type="entry name" value="SRCR DOMAIN-CONTAINING PROTEIN"/>
    <property type="match status" value="1"/>
</dbReference>
<proteinExistence type="predicted"/>
<dbReference type="PRINTS" id="PR00258">
    <property type="entry name" value="SPERACTRCPTR"/>
</dbReference>
<dbReference type="OrthoDB" id="422749at2759"/>
<name>A0A210QVB5_MIZYE</name>
<evidence type="ECO:0000313" key="6">
    <source>
        <dbReference type="EMBL" id="OWF52689.1"/>
    </source>
</evidence>
<evidence type="ECO:0000256" key="3">
    <source>
        <dbReference type="PROSITE-ProRule" id="PRU00196"/>
    </source>
</evidence>
<dbReference type="FunFam" id="3.10.250.10:FF:000001">
    <property type="entry name" value="Lysyl oxidase 4 isoform X1"/>
    <property type="match status" value="1"/>
</dbReference>
<dbReference type="STRING" id="6573.A0A210QVB5"/>
<dbReference type="InterPro" id="IPR001190">
    <property type="entry name" value="SRCR"/>
</dbReference>
<keyword evidence="2 3" id="KW-1015">Disulfide bond</keyword>
<dbReference type="SUPFAM" id="SSF56487">
    <property type="entry name" value="SRCR-like"/>
    <property type="match status" value="1"/>
</dbReference>
<feature type="transmembrane region" description="Helical" evidence="4">
    <location>
        <begin position="12"/>
        <end position="30"/>
    </location>
</feature>
<comment type="caution">
    <text evidence="3">Lacks conserved residue(s) required for the propagation of feature annotation.</text>
</comment>
<dbReference type="AlphaFoldDB" id="A0A210QVB5"/>
<gene>
    <name evidence="6" type="ORF">KP79_PYT23287</name>
</gene>
<evidence type="ECO:0000313" key="7">
    <source>
        <dbReference type="Proteomes" id="UP000242188"/>
    </source>
</evidence>
<feature type="domain" description="SRCR" evidence="5">
    <location>
        <begin position="48"/>
        <end position="149"/>
    </location>
</feature>
<organism evidence="6 7">
    <name type="scientific">Mizuhopecten yessoensis</name>
    <name type="common">Japanese scallop</name>
    <name type="synonym">Patinopecten yessoensis</name>
    <dbReference type="NCBI Taxonomy" id="6573"/>
    <lineage>
        <taxon>Eukaryota</taxon>
        <taxon>Metazoa</taxon>
        <taxon>Spiralia</taxon>
        <taxon>Lophotrochozoa</taxon>
        <taxon>Mollusca</taxon>
        <taxon>Bivalvia</taxon>
        <taxon>Autobranchia</taxon>
        <taxon>Pteriomorphia</taxon>
        <taxon>Pectinida</taxon>
        <taxon>Pectinoidea</taxon>
        <taxon>Pectinidae</taxon>
        <taxon>Mizuhopecten</taxon>
    </lineage>
</organism>
<protein>
    <submittedName>
        <fullName evidence="6">Galectin-3-binding protein</fullName>
    </submittedName>
</protein>
<accession>A0A210QVB5</accession>